<keyword evidence="1" id="KW-0808">Transferase</keyword>
<accession>A0A1D1YMS6</accession>
<dbReference type="GO" id="GO:0035251">
    <property type="term" value="F:UDP-glucosyltransferase activity"/>
    <property type="evidence" value="ECO:0007669"/>
    <property type="project" value="InterPro"/>
</dbReference>
<dbReference type="SUPFAM" id="SSF53756">
    <property type="entry name" value="UDP-Glycosyltransferase/glycogen phosphorylase"/>
    <property type="match status" value="1"/>
</dbReference>
<proteinExistence type="predicted"/>
<dbReference type="EMBL" id="GDJX01011996">
    <property type="protein sequence ID" value="JAT55940.1"/>
    <property type="molecule type" value="Transcribed_RNA"/>
</dbReference>
<feature type="non-terminal residue" evidence="1">
    <location>
        <position position="269"/>
    </location>
</feature>
<protein>
    <submittedName>
        <fullName evidence="1">Putative UDP-rhamnose:rhamnosyltransferase 1</fullName>
    </submittedName>
</protein>
<dbReference type="PANTHER" id="PTHR48049:SF80">
    <property type="entry name" value="GLYCOSYLTRANSFERASE"/>
    <property type="match status" value="1"/>
</dbReference>
<dbReference type="AlphaFoldDB" id="A0A1D1YMS6"/>
<gene>
    <name evidence="1" type="primary">GT4_1</name>
    <name evidence="1" type="ORF">g.108398</name>
</gene>
<organism evidence="1">
    <name type="scientific">Anthurium amnicola</name>
    <dbReference type="NCBI Taxonomy" id="1678845"/>
    <lineage>
        <taxon>Eukaryota</taxon>
        <taxon>Viridiplantae</taxon>
        <taxon>Streptophyta</taxon>
        <taxon>Embryophyta</taxon>
        <taxon>Tracheophyta</taxon>
        <taxon>Spermatophyta</taxon>
        <taxon>Magnoliopsida</taxon>
        <taxon>Liliopsida</taxon>
        <taxon>Araceae</taxon>
        <taxon>Pothoideae</taxon>
        <taxon>Potheae</taxon>
        <taxon>Anthurium</taxon>
    </lineage>
</organism>
<name>A0A1D1YMS6_9ARAE</name>
<dbReference type="InterPro" id="IPR050481">
    <property type="entry name" value="UDP-glycosyltransf_plant"/>
</dbReference>
<dbReference type="Gene3D" id="3.40.50.2000">
    <property type="entry name" value="Glycogen Phosphorylase B"/>
    <property type="match status" value="1"/>
</dbReference>
<sequence length="269" mass="29350">MEEDEGRYRLHVVVLPWLAFGHLLPFLELSKALARLGHRVSFVSTPRNLQRLPKIPPPLSPLITFVGLPFPAGLDLPHGAEATSDIPPEKNGQLKAASDALEAPFAAFLDAAASPSPDWVIHDFNAHWMPRVAAPRLLPCALFSVVPPSSMAFLGPPSELLRGGTGDGFWKEPEDLTSPPPWMATSTTTNTAVVAYRPHEARFFFLAFRPDASGISAHRCGSTVQSAHLVIVRSCREVDGHWLRLLGELYDKPVVPTGFLPPPVVQGER</sequence>
<evidence type="ECO:0000313" key="1">
    <source>
        <dbReference type="EMBL" id="JAT55940.1"/>
    </source>
</evidence>
<reference evidence="1" key="1">
    <citation type="submission" date="2015-07" db="EMBL/GenBank/DDBJ databases">
        <title>Transcriptome Assembly of Anthurium amnicola.</title>
        <authorList>
            <person name="Suzuki J."/>
        </authorList>
    </citation>
    <scope>NUCLEOTIDE SEQUENCE</scope>
</reference>
<dbReference type="PANTHER" id="PTHR48049">
    <property type="entry name" value="GLYCOSYLTRANSFERASE"/>
    <property type="match status" value="1"/>
</dbReference>